<feature type="domain" description="PhoD-like phosphatase metallophosphatase" evidence="1">
    <location>
        <begin position="158"/>
        <end position="503"/>
    </location>
</feature>
<dbReference type="InterPro" id="IPR052900">
    <property type="entry name" value="Phospholipid_Metab_Enz"/>
</dbReference>
<dbReference type="Pfam" id="PF16655">
    <property type="entry name" value="PhoD_N"/>
    <property type="match status" value="1"/>
</dbReference>
<reference evidence="3" key="1">
    <citation type="submission" date="2020-01" db="EMBL/GenBank/DDBJ databases">
        <authorList>
            <person name="Rat A."/>
        </authorList>
    </citation>
    <scope>NUCLEOTIDE SEQUENCE</scope>
    <source>
        <strain evidence="3">LMG 31228</strain>
    </source>
</reference>
<gene>
    <name evidence="3" type="ORF">GXW74_18415</name>
</gene>
<accession>A0A9X9XFI6</accession>
<dbReference type="PANTHER" id="PTHR43606">
    <property type="entry name" value="PHOSPHATASE, PUTATIVE (AFU_ORTHOLOGUE AFUA_6G08710)-RELATED"/>
    <property type="match status" value="1"/>
</dbReference>
<dbReference type="CDD" id="cd07389">
    <property type="entry name" value="MPP_PhoD"/>
    <property type="match status" value="1"/>
</dbReference>
<dbReference type="InterPro" id="IPR018946">
    <property type="entry name" value="PhoD-like_MPP"/>
</dbReference>
<dbReference type="RefSeq" id="WP_211848004.1">
    <property type="nucleotide sequence ID" value="NZ_JAAEDL010000019.1"/>
</dbReference>
<evidence type="ECO:0000313" key="4">
    <source>
        <dbReference type="Proteomes" id="UP001138709"/>
    </source>
</evidence>
<name>A0A9X9XFI6_9PROT</name>
<dbReference type="EMBL" id="JAAEDL010000019">
    <property type="protein sequence ID" value="MBR0682472.1"/>
    <property type="molecule type" value="Genomic_DNA"/>
</dbReference>
<dbReference type="InterPro" id="IPR029052">
    <property type="entry name" value="Metallo-depent_PP-like"/>
</dbReference>
<evidence type="ECO:0000313" key="3">
    <source>
        <dbReference type="EMBL" id="MBR0682472.1"/>
    </source>
</evidence>
<dbReference type="InterPro" id="IPR032093">
    <property type="entry name" value="PhoD_N"/>
</dbReference>
<dbReference type="PANTHER" id="PTHR43606:SF2">
    <property type="entry name" value="ALKALINE PHOSPHATASE FAMILY PROTEIN (AFU_ORTHOLOGUE AFUA_5G03860)"/>
    <property type="match status" value="1"/>
</dbReference>
<keyword evidence="4" id="KW-1185">Reference proteome</keyword>
<sequence>MDTIARHILDLSRRHMLRGATGLAALAALAPAAGRAQDQPAFRGYPFTLGVASGDPAPDGFVLWTRLAPEPLQPDGGMAHAALQVGWEVAEDERFMRIAASGTAIARPELAHAVHVEVAGLAPGRPFFYRFRAGTEVSRVGRARTAPAAGAAPARLRFVTAGCQHYEHGHFTAWAHVAAEQELDFVFHYGDYIYEYRGRAPGQPGWGPRVRQHLGEEIMSLPDYRLRYAQYRADPDLQAAHAAHPFLVSYDDHEVDNNWAGEISEENGRGRFPVSVPPEVFVLRKAAAFQAWYEHMPVRRAAIPRGPDITAYRRLDFGTMARVHVLDTRQFRDDQPCGDGAKPACPEVFRPEAQMLGAAQESWLLEGLTDSPARWNILAQQVPMMRRELRGGGISMDKWDAYPAARQRLLDGLAERRTPNPVVLSGDVHVALASTIRQRPEDAGSAPVATEFTATSITSEGDGAEMTPAGEEILRRNPDIALFHARRGYCVSEAEASRMTTEFVALPFVTRAEAPRQTAAKLVIEAGRAGVQQG</sequence>
<comment type="caution">
    <text evidence="3">The sequence shown here is derived from an EMBL/GenBank/DDBJ whole genome shotgun (WGS) entry which is preliminary data.</text>
</comment>
<dbReference type="PROSITE" id="PS51318">
    <property type="entry name" value="TAT"/>
    <property type="match status" value="1"/>
</dbReference>
<reference evidence="3" key="2">
    <citation type="journal article" date="2021" name="Syst. Appl. Microbiol.">
        <title>Roseomonas hellenica sp. nov., isolated from roots of wild-growing Alkanna tinctoria.</title>
        <authorList>
            <person name="Rat A."/>
            <person name="Naranjo H.D."/>
            <person name="Lebbe L."/>
            <person name="Cnockaert M."/>
            <person name="Krigas N."/>
            <person name="Grigoriadou K."/>
            <person name="Maloupa E."/>
            <person name="Willems A."/>
        </authorList>
    </citation>
    <scope>NUCLEOTIDE SEQUENCE</scope>
    <source>
        <strain evidence="3">LMG 31228</strain>
    </source>
</reference>
<evidence type="ECO:0000259" key="2">
    <source>
        <dbReference type="Pfam" id="PF16655"/>
    </source>
</evidence>
<organism evidence="3 4">
    <name type="scientific">Neoroseomonas eburnea</name>
    <dbReference type="NCBI Taxonomy" id="1346889"/>
    <lineage>
        <taxon>Bacteria</taxon>
        <taxon>Pseudomonadati</taxon>
        <taxon>Pseudomonadota</taxon>
        <taxon>Alphaproteobacteria</taxon>
        <taxon>Acetobacterales</taxon>
        <taxon>Acetobacteraceae</taxon>
        <taxon>Neoroseomonas</taxon>
    </lineage>
</organism>
<dbReference type="InterPro" id="IPR006311">
    <property type="entry name" value="TAT_signal"/>
</dbReference>
<dbReference type="Gene3D" id="2.60.40.380">
    <property type="entry name" value="Purple acid phosphatase-like, N-terminal"/>
    <property type="match status" value="1"/>
</dbReference>
<dbReference type="Pfam" id="PF09423">
    <property type="entry name" value="PhoD"/>
    <property type="match status" value="1"/>
</dbReference>
<dbReference type="AlphaFoldDB" id="A0A9X9XFI6"/>
<dbReference type="Proteomes" id="UP001138709">
    <property type="component" value="Unassembled WGS sequence"/>
</dbReference>
<proteinExistence type="predicted"/>
<evidence type="ECO:0000259" key="1">
    <source>
        <dbReference type="Pfam" id="PF09423"/>
    </source>
</evidence>
<dbReference type="SUPFAM" id="SSF56300">
    <property type="entry name" value="Metallo-dependent phosphatases"/>
    <property type="match status" value="1"/>
</dbReference>
<dbReference type="Gene3D" id="3.60.21.70">
    <property type="entry name" value="PhoD-like phosphatase"/>
    <property type="match status" value="1"/>
</dbReference>
<feature type="domain" description="Phospholipase D N-terminal" evidence="2">
    <location>
        <begin position="49"/>
        <end position="145"/>
    </location>
</feature>
<dbReference type="InterPro" id="IPR038607">
    <property type="entry name" value="PhoD-like_sf"/>
</dbReference>
<protein>
    <submittedName>
        <fullName evidence="3">Alkaline phosphatase</fullName>
    </submittedName>
</protein>